<evidence type="ECO:0000313" key="2">
    <source>
        <dbReference type="EMBL" id="MCI63095.1"/>
    </source>
</evidence>
<feature type="region of interest" description="Disordered" evidence="1">
    <location>
        <begin position="1"/>
        <end position="21"/>
    </location>
</feature>
<dbReference type="AlphaFoldDB" id="A0A392TTC8"/>
<dbReference type="EMBL" id="LXQA010631004">
    <property type="protein sequence ID" value="MCI63095.1"/>
    <property type="molecule type" value="Genomic_DNA"/>
</dbReference>
<reference evidence="2 3" key="1">
    <citation type="journal article" date="2018" name="Front. Plant Sci.">
        <title>Red Clover (Trifolium pratense) and Zigzag Clover (T. medium) - A Picture of Genomic Similarities and Differences.</title>
        <authorList>
            <person name="Dluhosova J."/>
            <person name="Istvanek J."/>
            <person name="Nedelnik J."/>
            <person name="Repkova J."/>
        </authorList>
    </citation>
    <scope>NUCLEOTIDE SEQUENCE [LARGE SCALE GENOMIC DNA]</scope>
    <source>
        <strain evidence="3">cv. 10/8</strain>
        <tissue evidence="2">Leaf</tissue>
    </source>
</reference>
<evidence type="ECO:0000256" key="1">
    <source>
        <dbReference type="SAM" id="MobiDB-lite"/>
    </source>
</evidence>
<comment type="caution">
    <text evidence="2">The sequence shown here is derived from an EMBL/GenBank/DDBJ whole genome shotgun (WGS) entry which is preliminary data.</text>
</comment>
<keyword evidence="3" id="KW-1185">Reference proteome</keyword>
<feature type="compositionally biased region" description="Acidic residues" evidence="1">
    <location>
        <begin position="33"/>
        <end position="45"/>
    </location>
</feature>
<organism evidence="2 3">
    <name type="scientific">Trifolium medium</name>
    <dbReference type="NCBI Taxonomy" id="97028"/>
    <lineage>
        <taxon>Eukaryota</taxon>
        <taxon>Viridiplantae</taxon>
        <taxon>Streptophyta</taxon>
        <taxon>Embryophyta</taxon>
        <taxon>Tracheophyta</taxon>
        <taxon>Spermatophyta</taxon>
        <taxon>Magnoliopsida</taxon>
        <taxon>eudicotyledons</taxon>
        <taxon>Gunneridae</taxon>
        <taxon>Pentapetalae</taxon>
        <taxon>rosids</taxon>
        <taxon>fabids</taxon>
        <taxon>Fabales</taxon>
        <taxon>Fabaceae</taxon>
        <taxon>Papilionoideae</taxon>
        <taxon>50 kb inversion clade</taxon>
        <taxon>NPAAA clade</taxon>
        <taxon>Hologalegina</taxon>
        <taxon>IRL clade</taxon>
        <taxon>Trifolieae</taxon>
        <taxon>Trifolium</taxon>
    </lineage>
</organism>
<feature type="non-terminal residue" evidence="2">
    <location>
        <position position="69"/>
    </location>
</feature>
<proteinExistence type="predicted"/>
<sequence length="69" mass="6761">MSSSSDGEAAGDSDEVGGAGELFGDAVAGVDVFGEDGDDFGDEDGASAAMATPTTATKMSARTNKLRAI</sequence>
<evidence type="ECO:0000313" key="3">
    <source>
        <dbReference type="Proteomes" id="UP000265520"/>
    </source>
</evidence>
<feature type="compositionally biased region" description="Low complexity" evidence="1">
    <location>
        <begin position="46"/>
        <end position="61"/>
    </location>
</feature>
<accession>A0A392TTC8</accession>
<dbReference type="Proteomes" id="UP000265520">
    <property type="component" value="Unassembled WGS sequence"/>
</dbReference>
<protein>
    <submittedName>
        <fullName evidence="2">Uncharacterized protein</fullName>
    </submittedName>
</protein>
<name>A0A392TTC8_9FABA</name>
<feature type="region of interest" description="Disordered" evidence="1">
    <location>
        <begin position="33"/>
        <end position="69"/>
    </location>
</feature>